<evidence type="ECO:0000256" key="1">
    <source>
        <dbReference type="SAM" id="MobiDB-lite"/>
    </source>
</evidence>
<organism evidence="2 3">
    <name type="scientific">Cyclospora cayetanensis</name>
    <dbReference type="NCBI Taxonomy" id="88456"/>
    <lineage>
        <taxon>Eukaryota</taxon>
        <taxon>Sar</taxon>
        <taxon>Alveolata</taxon>
        <taxon>Apicomplexa</taxon>
        <taxon>Conoidasida</taxon>
        <taxon>Coccidia</taxon>
        <taxon>Eucoccidiorida</taxon>
        <taxon>Eimeriorina</taxon>
        <taxon>Eimeriidae</taxon>
        <taxon>Cyclospora</taxon>
    </lineage>
</organism>
<gene>
    <name evidence="2" type="ORF">cyc_00211</name>
</gene>
<feature type="region of interest" description="Disordered" evidence="1">
    <location>
        <begin position="1"/>
        <end position="26"/>
    </location>
</feature>
<keyword evidence="3" id="KW-1185">Reference proteome</keyword>
<sequence length="131" mass="14745">MSSSTRYFNLNSHELTNASETDNEEGSKFTRKETFIHHNFLALRALREYCLGINGLHENVLSRLGGKLPYIMSTQRKITVAKHLYNRLPKHCHNGLPQDSGEETLENGQTREICSETVGGGERILQTVVTG</sequence>
<evidence type="ECO:0000313" key="2">
    <source>
        <dbReference type="EMBL" id="OEH78970.1"/>
    </source>
</evidence>
<reference evidence="2 3" key="1">
    <citation type="journal article" date="2016" name="BMC Genomics">
        <title>Comparative genomics reveals Cyclospora cayetanensis possesses coccidia-like metabolism and invasion components but unique surface antigens.</title>
        <authorList>
            <person name="Liu S."/>
            <person name="Wang L."/>
            <person name="Zheng H."/>
            <person name="Xu Z."/>
            <person name="Roellig D.M."/>
            <person name="Li N."/>
            <person name="Frace M.A."/>
            <person name="Tang K."/>
            <person name="Arrowood M.J."/>
            <person name="Moss D.M."/>
            <person name="Zhang L."/>
            <person name="Feng Y."/>
            <person name="Xiao L."/>
        </authorList>
    </citation>
    <scope>NUCLEOTIDE SEQUENCE [LARGE SCALE GENOMIC DNA]</scope>
    <source>
        <strain evidence="2 3">CHN_HEN01</strain>
    </source>
</reference>
<dbReference type="EMBL" id="JROU02000559">
    <property type="protein sequence ID" value="OEH78970.1"/>
    <property type="molecule type" value="Genomic_DNA"/>
</dbReference>
<accession>A0A1D3D6C7</accession>
<dbReference type="InParanoid" id="A0A1D3D6C7"/>
<evidence type="ECO:0000313" key="3">
    <source>
        <dbReference type="Proteomes" id="UP000095192"/>
    </source>
</evidence>
<feature type="compositionally biased region" description="Polar residues" evidence="1">
    <location>
        <begin position="1"/>
        <end position="20"/>
    </location>
</feature>
<dbReference type="AlphaFoldDB" id="A0A1D3D6C7"/>
<proteinExistence type="predicted"/>
<name>A0A1D3D6C7_9EIME</name>
<dbReference type="VEuPathDB" id="ToxoDB:cyc_00211"/>
<dbReference type="Proteomes" id="UP000095192">
    <property type="component" value="Unassembled WGS sequence"/>
</dbReference>
<protein>
    <submittedName>
        <fullName evidence="2">Uncharacterized protein</fullName>
    </submittedName>
</protein>
<comment type="caution">
    <text evidence="2">The sequence shown here is derived from an EMBL/GenBank/DDBJ whole genome shotgun (WGS) entry which is preliminary data.</text>
</comment>